<evidence type="ECO:0000256" key="3">
    <source>
        <dbReference type="ARBA" id="ARBA00022448"/>
    </source>
</evidence>
<keyword evidence="4 8" id="KW-0812">Transmembrane</keyword>
<feature type="transmembrane region" description="Helical" evidence="8">
    <location>
        <begin position="107"/>
        <end position="129"/>
    </location>
</feature>
<dbReference type="PANTHER" id="PTHR30070:SF1">
    <property type="entry name" value="CYTOCHROME C BIOGENESIS B-RELATED"/>
    <property type="match status" value="1"/>
</dbReference>
<dbReference type="GO" id="GO:0015232">
    <property type="term" value="F:heme transmembrane transporter activity"/>
    <property type="evidence" value="ECO:0007669"/>
    <property type="project" value="InterPro"/>
</dbReference>
<proteinExistence type="inferred from homology"/>
<dbReference type="GO" id="GO:0005886">
    <property type="term" value="C:plasma membrane"/>
    <property type="evidence" value="ECO:0007669"/>
    <property type="project" value="TreeGrafter"/>
</dbReference>
<dbReference type="GO" id="GO:1903607">
    <property type="term" value="P:cytochrome c biosynthetic process"/>
    <property type="evidence" value="ECO:0007669"/>
    <property type="project" value="TreeGrafter"/>
</dbReference>
<evidence type="ECO:0000256" key="1">
    <source>
        <dbReference type="ARBA" id="ARBA00004141"/>
    </source>
</evidence>
<evidence type="ECO:0000313" key="9">
    <source>
        <dbReference type="EMBL" id="GAQ21177.1"/>
    </source>
</evidence>
<evidence type="ECO:0000256" key="8">
    <source>
        <dbReference type="SAM" id="Phobius"/>
    </source>
</evidence>
<reference evidence="10" key="1">
    <citation type="submission" date="2015-11" db="EMBL/GenBank/DDBJ databases">
        <title>Draft Genome Sequence of the Radioresistant Bacterium Deinococcus grandis, Isolated from Freshwater Fish in Japan.</title>
        <authorList>
            <person name="Satoh K."/>
            <person name="Onodera T."/>
            <person name="Omoso K."/>
            <person name="Takeda-Yano K."/>
            <person name="Katayama T."/>
            <person name="Oono Y."/>
            <person name="Narumi I."/>
        </authorList>
    </citation>
    <scope>NUCLEOTIDE SEQUENCE [LARGE SCALE GENOMIC DNA]</scope>
    <source>
        <strain evidence="10">ATCC 43672</strain>
    </source>
</reference>
<evidence type="ECO:0000256" key="4">
    <source>
        <dbReference type="ARBA" id="ARBA00022692"/>
    </source>
</evidence>
<evidence type="ECO:0000256" key="6">
    <source>
        <dbReference type="ARBA" id="ARBA00022989"/>
    </source>
</evidence>
<organism evidence="9 10">
    <name type="scientific">Deinococcus grandis</name>
    <dbReference type="NCBI Taxonomy" id="57498"/>
    <lineage>
        <taxon>Bacteria</taxon>
        <taxon>Thermotogati</taxon>
        <taxon>Deinococcota</taxon>
        <taxon>Deinococci</taxon>
        <taxon>Deinococcales</taxon>
        <taxon>Deinococcaceae</taxon>
        <taxon>Deinococcus</taxon>
    </lineage>
</organism>
<feature type="transmembrane region" description="Helical" evidence="8">
    <location>
        <begin position="26"/>
        <end position="49"/>
    </location>
</feature>
<feature type="transmembrane region" description="Helical" evidence="8">
    <location>
        <begin position="210"/>
        <end position="232"/>
    </location>
</feature>
<comment type="subcellular location">
    <subcellularLocation>
        <location evidence="1">Membrane</location>
        <topology evidence="1">Multi-pass membrane protein</topology>
    </subcellularLocation>
</comment>
<feature type="transmembrane region" description="Helical" evidence="8">
    <location>
        <begin position="55"/>
        <end position="76"/>
    </location>
</feature>
<dbReference type="RefSeq" id="WP_236704669.1">
    <property type="nucleotide sequence ID" value="NZ_BCMS01000001.1"/>
</dbReference>
<keyword evidence="7 8" id="KW-0472">Membrane</keyword>
<dbReference type="Proteomes" id="UP000056209">
    <property type="component" value="Unassembled WGS sequence"/>
</dbReference>
<accession>A0A124BRG8</accession>
<dbReference type="Pfam" id="PF03379">
    <property type="entry name" value="CcmB"/>
    <property type="match status" value="1"/>
</dbReference>
<keyword evidence="5" id="KW-0201">Cytochrome c-type biogenesis</keyword>
<evidence type="ECO:0000313" key="10">
    <source>
        <dbReference type="Proteomes" id="UP000056209"/>
    </source>
</evidence>
<protein>
    <submittedName>
        <fullName evidence="9">Cytochrome c-type biogenesis protein CcmB</fullName>
    </submittedName>
</protein>
<keyword evidence="3" id="KW-0813">Transport</keyword>
<dbReference type="PANTHER" id="PTHR30070">
    <property type="entry name" value="HEME EXPORTER PROTEIN B"/>
    <property type="match status" value="1"/>
</dbReference>
<comment type="caution">
    <text evidence="9">The sequence shown here is derived from an EMBL/GenBank/DDBJ whole genome shotgun (WGS) entry which is preliminary data.</text>
</comment>
<keyword evidence="10" id="KW-1185">Reference proteome</keyword>
<dbReference type="GO" id="GO:0017004">
    <property type="term" value="P:cytochrome complex assembly"/>
    <property type="evidence" value="ECO:0007669"/>
    <property type="project" value="UniProtKB-KW"/>
</dbReference>
<feature type="transmembrane region" description="Helical" evidence="8">
    <location>
        <begin position="177"/>
        <end position="198"/>
    </location>
</feature>
<evidence type="ECO:0000256" key="2">
    <source>
        <dbReference type="ARBA" id="ARBA00010544"/>
    </source>
</evidence>
<gene>
    <name evidence="9" type="ORF">DEIGR_101204</name>
</gene>
<feature type="transmembrane region" description="Helical" evidence="8">
    <location>
        <begin position="141"/>
        <end position="165"/>
    </location>
</feature>
<keyword evidence="6 8" id="KW-1133">Transmembrane helix</keyword>
<dbReference type="AlphaFoldDB" id="A0A124BRG8"/>
<dbReference type="EMBL" id="BCMS01000001">
    <property type="protein sequence ID" value="GAQ21177.1"/>
    <property type="molecule type" value="Genomic_DNA"/>
</dbReference>
<name>A0A124BRG8_9DEIO</name>
<comment type="similarity">
    <text evidence="2">Belongs to the CcmB/CycW/HelB family.</text>
</comment>
<sequence>MKGALRQALTVAAKDLRVAGRTRDTLLATAFFAGIVLLVLGFALSGGVVSRDARLSAPLAAGAIWTALALAAAVGAQRAFAQEQEAGALEQLLAYPGPHGALYLGKLLGVLPPLLLVAAVTVPTGLVLFGASEAVTAAGRALPWAALALTTTLGVLGFAAATTFYGSITVNLRAREALLPALAFPILVPAVLATVQATRLLLEGGWSPEVGTWLTFLTAFDLGTIILATLLFPAAVEG</sequence>
<evidence type="ECO:0000256" key="5">
    <source>
        <dbReference type="ARBA" id="ARBA00022748"/>
    </source>
</evidence>
<dbReference type="InterPro" id="IPR003544">
    <property type="entry name" value="Cyt_c_biogenesis_CcmB"/>
</dbReference>
<evidence type="ECO:0000256" key="7">
    <source>
        <dbReference type="ARBA" id="ARBA00023136"/>
    </source>
</evidence>